<protein>
    <submittedName>
        <fullName evidence="1">Uncharacterized protein</fullName>
    </submittedName>
</protein>
<dbReference type="Gene3D" id="3.30.420.10">
    <property type="entry name" value="Ribonuclease H-like superfamily/Ribonuclease H"/>
    <property type="match status" value="1"/>
</dbReference>
<accession>A0ABY6KN14</accession>
<gene>
    <name evidence="1" type="ORF">LAZ67_7001710</name>
</gene>
<dbReference type="Proteomes" id="UP001235939">
    <property type="component" value="Chromosome 07"/>
</dbReference>
<dbReference type="Pfam" id="PF01359">
    <property type="entry name" value="Transposase_1"/>
    <property type="match status" value="1"/>
</dbReference>
<dbReference type="EMBL" id="CP092869">
    <property type="protein sequence ID" value="UYV70073.1"/>
    <property type="molecule type" value="Genomic_DNA"/>
</dbReference>
<evidence type="ECO:0000313" key="2">
    <source>
        <dbReference type="Proteomes" id="UP001235939"/>
    </source>
</evidence>
<name>A0ABY6KN14_9ARAC</name>
<dbReference type="InterPro" id="IPR036397">
    <property type="entry name" value="RNaseH_sf"/>
</dbReference>
<dbReference type="InterPro" id="IPR001888">
    <property type="entry name" value="Transposase_1"/>
</dbReference>
<dbReference type="InterPro" id="IPR008042">
    <property type="entry name" value="Retrotrans_Pao"/>
</dbReference>
<keyword evidence="2" id="KW-1185">Reference proteome</keyword>
<dbReference type="Pfam" id="PF05380">
    <property type="entry name" value="Peptidase_A17"/>
    <property type="match status" value="1"/>
</dbReference>
<sequence>MASVFWSTEGILLIDYLGKGITISGEYYYNFPDQLDVKIREKRPGLKKKNHPLSGKGTAHKSLSAIGKLRDLRKLENTPMVESGSNTQGVQLHGFGDASEDAYAAVIYIKLHMDDIVSRLAPGFHRRVKAKTSFQDDDVPIDYDTTTKPLFTPQEKVLGTTFQDFDGFHRSCHCSCLK</sequence>
<proteinExistence type="predicted"/>
<evidence type="ECO:0000313" key="1">
    <source>
        <dbReference type="EMBL" id="UYV70073.1"/>
    </source>
</evidence>
<reference evidence="1 2" key="1">
    <citation type="submission" date="2022-01" db="EMBL/GenBank/DDBJ databases">
        <title>A chromosomal length assembly of Cordylochernes scorpioides.</title>
        <authorList>
            <person name="Zeh D."/>
            <person name="Zeh J."/>
        </authorList>
    </citation>
    <scope>NUCLEOTIDE SEQUENCE [LARGE SCALE GENOMIC DNA]</scope>
    <source>
        <strain evidence="1">IN4F17</strain>
        <tissue evidence="1">Whole Body</tissue>
    </source>
</reference>
<organism evidence="1 2">
    <name type="scientific">Cordylochernes scorpioides</name>
    <dbReference type="NCBI Taxonomy" id="51811"/>
    <lineage>
        <taxon>Eukaryota</taxon>
        <taxon>Metazoa</taxon>
        <taxon>Ecdysozoa</taxon>
        <taxon>Arthropoda</taxon>
        <taxon>Chelicerata</taxon>
        <taxon>Arachnida</taxon>
        <taxon>Pseudoscorpiones</taxon>
        <taxon>Cheliferoidea</taxon>
        <taxon>Chernetidae</taxon>
        <taxon>Cordylochernes</taxon>
    </lineage>
</organism>